<organism evidence="8 9">
    <name type="scientific">Saccharopolyspora montiporae</name>
    <dbReference type="NCBI Taxonomy" id="2781240"/>
    <lineage>
        <taxon>Bacteria</taxon>
        <taxon>Bacillati</taxon>
        <taxon>Actinomycetota</taxon>
        <taxon>Actinomycetes</taxon>
        <taxon>Pseudonocardiales</taxon>
        <taxon>Pseudonocardiaceae</taxon>
        <taxon>Saccharopolyspora</taxon>
    </lineage>
</organism>
<gene>
    <name evidence="6" type="primary">vapC</name>
    <name evidence="8" type="ORF">IQ251_07790</name>
</gene>
<dbReference type="InterPro" id="IPR029060">
    <property type="entry name" value="PIN-like_dom_sf"/>
</dbReference>
<dbReference type="RefSeq" id="WP_193927793.1">
    <property type="nucleotide sequence ID" value="NZ_JADEYC010000012.1"/>
</dbReference>
<comment type="cofactor">
    <cofactor evidence="6">
        <name>Mg(2+)</name>
        <dbReference type="ChEBI" id="CHEBI:18420"/>
    </cofactor>
</comment>
<dbReference type="EMBL" id="JADEYC010000012">
    <property type="protein sequence ID" value="MBE9374349.1"/>
    <property type="molecule type" value="Genomic_DNA"/>
</dbReference>
<feature type="domain" description="PIN" evidence="7">
    <location>
        <begin position="2"/>
        <end position="100"/>
    </location>
</feature>
<evidence type="ECO:0000256" key="3">
    <source>
        <dbReference type="ARBA" id="ARBA00022723"/>
    </source>
</evidence>
<feature type="binding site" evidence="6">
    <location>
        <position position="5"/>
    </location>
    <ligand>
        <name>Mg(2+)</name>
        <dbReference type="ChEBI" id="CHEBI:18420"/>
    </ligand>
</feature>
<keyword evidence="9" id="KW-1185">Reference proteome</keyword>
<evidence type="ECO:0000256" key="5">
    <source>
        <dbReference type="ARBA" id="ARBA00022842"/>
    </source>
</evidence>
<comment type="similarity">
    <text evidence="6">Belongs to the PINc/VapC protein family.</text>
</comment>
<dbReference type="GO" id="GO:0004540">
    <property type="term" value="F:RNA nuclease activity"/>
    <property type="evidence" value="ECO:0007669"/>
    <property type="project" value="InterPro"/>
</dbReference>
<sequence length="136" mass="14243">MIYLDASALVKLIAPEPESSALSEWVLARRQHARTTSAISRAEVLRALRAEGPAAEDLASIVLSKIEQLPVDDAALDAATAIRLQVDPLQALHLGTAVSRAEGLHAYVSYEPVLLAAAADAGLRTASPGSRLAAEP</sequence>
<dbReference type="Pfam" id="PF01850">
    <property type="entry name" value="PIN"/>
    <property type="match status" value="1"/>
</dbReference>
<dbReference type="EC" id="3.1.-.-" evidence="6"/>
<proteinExistence type="inferred from homology"/>
<comment type="function">
    <text evidence="6">Toxic component of a toxin-antitoxin (TA) system. An RNase.</text>
</comment>
<evidence type="ECO:0000313" key="8">
    <source>
        <dbReference type="EMBL" id="MBE9374349.1"/>
    </source>
</evidence>
<keyword evidence="6" id="KW-0800">Toxin</keyword>
<protein>
    <recommendedName>
        <fullName evidence="6">Ribonuclease VapC</fullName>
        <shortName evidence="6">RNase VapC</shortName>
        <ecNumber evidence="6">3.1.-.-</ecNumber>
    </recommendedName>
    <alternativeName>
        <fullName evidence="6">Toxin VapC</fullName>
    </alternativeName>
</protein>
<keyword evidence="3 6" id="KW-0479">Metal-binding</keyword>
<dbReference type="SUPFAM" id="SSF88723">
    <property type="entry name" value="PIN domain-like"/>
    <property type="match status" value="1"/>
</dbReference>
<evidence type="ECO:0000256" key="4">
    <source>
        <dbReference type="ARBA" id="ARBA00022801"/>
    </source>
</evidence>
<evidence type="ECO:0000256" key="2">
    <source>
        <dbReference type="ARBA" id="ARBA00022722"/>
    </source>
</evidence>
<keyword evidence="4 6" id="KW-0378">Hydrolase</keyword>
<evidence type="ECO:0000259" key="7">
    <source>
        <dbReference type="Pfam" id="PF01850"/>
    </source>
</evidence>
<dbReference type="GO" id="GO:0016787">
    <property type="term" value="F:hydrolase activity"/>
    <property type="evidence" value="ECO:0007669"/>
    <property type="project" value="UniProtKB-KW"/>
</dbReference>
<keyword evidence="2 6" id="KW-0540">Nuclease</keyword>
<dbReference type="Gene3D" id="3.40.50.1010">
    <property type="entry name" value="5'-nuclease"/>
    <property type="match status" value="1"/>
</dbReference>
<dbReference type="InterPro" id="IPR022907">
    <property type="entry name" value="VapC_family"/>
</dbReference>
<dbReference type="HAMAP" id="MF_00265">
    <property type="entry name" value="VapC_Nob1"/>
    <property type="match status" value="1"/>
</dbReference>
<accession>A0A929FZG4</accession>
<evidence type="ECO:0000256" key="6">
    <source>
        <dbReference type="HAMAP-Rule" id="MF_00265"/>
    </source>
</evidence>
<dbReference type="InterPro" id="IPR002716">
    <property type="entry name" value="PIN_dom"/>
</dbReference>
<evidence type="ECO:0000313" key="9">
    <source>
        <dbReference type="Proteomes" id="UP000598360"/>
    </source>
</evidence>
<comment type="caution">
    <text evidence="8">The sequence shown here is derived from an EMBL/GenBank/DDBJ whole genome shotgun (WGS) entry which is preliminary data.</text>
</comment>
<comment type="caution">
    <text evidence="6">Lacks conserved residue(s) required for the propagation of feature annotation.</text>
</comment>
<keyword evidence="1 6" id="KW-1277">Toxin-antitoxin system</keyword>
<keyword evidence="5 6" id="KW-0460">Magnesium</keyword>
<dbReference type="GO" id="GO:0000287">
    <property type="term" value="F:magnesium ion binding"/>
    <property type="evidence" value="ECO:0007669"/>
    <property type="project" value="UniProtKB-UniRule"/>
</dbReference>
<evidence type="ECO:0000256" key="1">
    <source>
        <dbReference type="ARBA" id="ARBA00022649"/>
    </source>
</evidence>
<dbReference type="Proteomes" id="UP000598360">
    <property type="component" value="Unassembled WGS sequence"/>
</dbReference>
<dbReference type="AlphaFoldDB" id="A0A929FZG4"/>
<dbReference type="GO" id="GO:0090729">
    <property type="term" value="F:toxin activity"/>
    <property type="evidence" value="ECO:0007669"/>
    <property type="project" value="UniProtKB-KW"/>
</dbReference>
<name>A0A929FZG4_9PSEU</name>
<reference evidence="8" key="1">
    <citation type="submission" date="2020-10" db="EMBL/GenBank/DDBJ databases">
        <title>Diversity and distribution of actinomycetes associated with coral in the coast of Hainan.</title>
        <authorList>
            <person name="Li F."/>
        </authorList>
    </citation>
    <scope>NUCLEOTIDE SEQUENCE</scope>
    <source>
        <strain evidence="8">HNM0983</strain>
    </source>
</reference>